<dbReference type="KEGG" id="rba:RB6796"/>
<reference evidence="3 4" key="1">
    <citation type="journal article" date="2003" name="Proc. Natl. Acad. Sci. U.S.A.">
        <title>Complete genome sequence of the marine planctomycete Pirellula sp. strain 1.</title>
        <authorList>
            <person name="Gloeckner F.O."/>
            <person name="Kube M."/>
            <person name="Bauer M."/>
            <person name="Teeling H."/>
            <person name="Lombardot T."/>
            <person name="Ludwig W."/>
            <person name="Gade D."/>
            <person name="Beck A."/>
            <person name="Borzym K."/>
            <person name="Heitmann K."/>
            <person name="Rabus R."/>
            <person name="Schlesner H."/>
            <person name="Amann R."/>
            <person name="Reinhardt R."/>
        </authorList>
    </citation>
    <scope>NUCLEOTIDE SEQUENCE [LARGE SCALE GENOMIC DNA]</scope>
    <source>
        <strain evidence="4">DSM 10527 / NCIMB 13988 / SH1</strain>
    </source>
</reference>
<evidence type="ECO:0000259" key="1">
    <source>
        <dbReference type="Pfam" id="PF07583"/>
    </source>
</evidence>
<dbReference type="PANTHER" id="PTHR35889">
    <property type="entry name" value="CYCLOINULO-OLIGOSACCHARIDE FRUCTANOTRANSFERASE-RELATED"/>
    <property type="match status" value="1"/>
</dbReference>
<evidence type="ECO:0000259" key="2">
    <source>
        <dbReference type="Pfam" id="PF07587"/>
    </source>
</evidence>
<dbReference type="InterPro" id="IPR022655">
    <property type="entry name" value="DUF1553"/>
</dbReference>
<evidence type="ECO:0000313" key="4">
    <source>
        <dbReference type="Proteomes" id="UP000001025"/>
    </source>
</evidence>
<accession>Q7UPP5</accession>
<gene>
    <name evidence="3" type="ordered locus">RB6796</name>
</gene>
<dbReference type="Proteomes" id="UP000001025">
    <property type="component" value="Chromosome"/>
</dbReference>
<feature type="domain" description="DUF1553" evidence="2">
    <location>
        <begin position="375"/>
        <end position="643"/>
    </location>
</feature>
<protein>
    <recommendedName>
        <fullName evidence="5">Protein containing DUF1549</fullName>
    </recommendedName>
</protein>
<dbReference type="InterPro" id="IPR011444">
    <property type="entry name" value="DUF1549"/>
</dbReference>
<proteinExistence type="predicted"/>
<feature type="domain" description="DUF1549" evidence="1">
    <location>
        <begin position="102"/>
        <end position="284"/>
    </location>
</feature>
<dbReference type="EnsemblBacteria" id="CAD75016">
    <property type="protein sequence ID" value="CAD75016"/>
    <property type="gene ID" value="RB6796"/>
</dbReference>
<name>Q7UPP5_RHOBA</name>
<organism evidence="3 4">
    <name type="scientific">Rhodopirellula baltica (strain DSM 10527 / NCIMB 13988 / SH1)</name>
    <dbReference type="NCBI Taxonomy" id="243090"/>
    <lineage>
        <taxon>Bacteria</taxon>
        <taxon>Pseudomonadati</taxon>
        <taxon>Planctomycetota</taxon>
        <taxon>Planctomycetia</taxon>
        <taxon>Pirellulales</taxon>
        <taxon>Pirellulaceae</taxon>
        <taxon>Rhodopirellula</taxon>
    </lineage>
</organism>
<evidence type="ECO:0000313" key="3">
    <source>
        <dbReference type="EMBL" id="CAD75016.1"/>
    </source>
</evidence>
<dbReference type="Pfam" id="PF07587">
    <property type="entry name" value="PSD1"/>
    <property type="match status" value="1"/>
</dbReference>
<keyword evidence="4" id="KW-1185">Reference proteome</keyword>
<dbReference type="InParanoid" id="Q7UPP5"/>
<dbReference type="Pfam" id="PF07583">
    <property type="entry name" value="PSCyt2"/>
    <property type="match status" value="1"/>
</dbReference>
<dbReference type="AlphaFoldDB" id="Q7UPP5"/>
<dbReference type="eggNOG" id="COG5492">
    <property type="taxonomic scope" value="Bacteria"/>
</dbReference>
<dbReference type="PANTHER" id="PTHR35889:SF3">
    <property type="entry name" value="F-BOX DOMAIN-CONTAINING PROTEIN"/>
    <property type="match status" value="1"/>
</dbReference>
<dbReference type="HOGENOM" id="CLU_005632_2_0_0"/>
<dbReference type="STRING" id="243090.RB6796"/>
<dbReference type="OrthoDB" id="289126at2"/>
<dbReference type="PATRIC" id="fig|243090.15.peg.3297"/>
<evidence type="ECO:0008006" key="5">
    <source>
        <dbReference type="Google" id="ProtNLM"/>
    </source>
</evidence>
<sequence>MDYDRGGRSTMPSFLISVFFGVDTMCHRGGSKCLIWVVFFLVCVGGPNADAQRANQRNVKKPNTQTKIRLPESVRTKKPVDMDVAPVRQSSRDEIRYAANELDTFIERELLAEGIAAEELASDEVFLRRIYLDVAGRIPTLQEAEQFLSSKSSDRREELIDQLLSSPDYVSHTYNWWADTLRLVDRPQPNLVADPYNGYIKESIAENKPYDKWVYEMLTADGKVWDNPAVGFQLRDDGMPLPYIDNTVRVFLGTQIGCAQCHDHPFDEWSQYQFYQLAAFTAGTSTRMRKGDPGYEKTNPANDLINEGKKRYEKGRVPGEFQRIARANTYIVSERPRRLRLPHDYAYRDAKPKDFVEPKVLWGEIPSSAAKSTPREQFAAWVTSPENPRFSQTVVNRLWKRLMGVGFVDPVDDFRDENPCVNEAAMDYLCKELVRRGFDLKELTRIVLYSQTYQRKAVDYDITDGDLYYFPGPTVRRMTAEQVWDSILTLAVDNPWPFQRPTAKEMKPVMDLDFSKVDFEEVQRRSAKFKETYFASTYKRNLNQHAYQRNVLCRASELPAPLPADHFLRQFGQGDREVINGSQDEATVPQILAMFNGPITHVMLEPGSALVDNVLEVNNVKNRIDAIFLSVLTRKPSTEDRILASRELSSQNQTGVGYGNIIWALLNTREFLFVQ</sequence>
<dbReference type="EMBL" id="BX294144">
    <property type="protein sequence ID" value="CAD75016.1"/>
    <property type="molecule type" value="Genomic_DNA"/>
</dbReference>